<dbReference type="Pfam" id="PF01958">
    <property type="entry name" value="Asp_DH_C"/>
    <property type="match status" value="1"/>
</dbReference>
<comment type="pathway">
    <text evidence="6">Cofactor biosynthesis; NAD(+) biosynthesis; iminoaspartate from L-aspartate (dehydrogenase route): step 1/1.</text>
</comment>
<dbReference type="GO" id="GO:0016639">
    <property type="term" value="F:oxidoreductase activity, acting on the CH-NH2 group of donors, NAD or NADP as acceptor"/>
    <property type="evidence" value="ECO:0007669"/>
    <property type="project" value="UniProtKB-UniRule"/>
</dbReference>
<dbReference type="GO" id="GO:0033735">
    <property type="term" value="F:aspartate dehydrogenase [NAD(P)+] activity"/>
    <property type="evidence" value="ECO:0007669"/>
    <property type="project" value="UniProtKB-EC"/>
</dbReference>
<comment type="catalytic activity">
    <reaction evidence="6">
        <text>L-aspartate + NAD(+) + H2O = oxaloacetate + NH4(+) + NADH + H(+)</text>
        <dbReference type="Rhea" id="RHEA:11788"/>
        <dbReference type="ChEBI" id="CHEBI:15377"/>
        <dbReference type="ChEBI" id="CHEBI:15378"/>
        <dbReference type="ChEBI" id="CHEBI:16452"/>
        <dbReference type="ChEBI" id="CHEBI:28938"/>
        <dbReference type="ChEBI" id="CHEBI:29991"/>
        <dbReference type="ChEBI" id="CHEBI:57540"/>
        <dbReference type="ChEBI" id="CHEBI:57945"/>
        <dbReference type="EC" id="1.4.1.21"/>
    </reaction>
</comment>
<dbReference type="PANTHER" id="PTHR31873:SF6">
    <property type="entry name" value="ASPARTATE DEHYDROGENASE DOMAIN-CONTAINING PROTEIN"/>
    <property type="match status" value="1"/>
</dbReference>
<evidence type="ECO:0000256" key="3">
    <source>
        <dbReference type="ARBA" id="ARBA00022857"/>
    </source>
</evidence>
<dbReference type="SUPFAM" id="SSF51735">
    <property type="entry name" value="NAD(P)-binding Rossmann-fold domains"/>
    <property type="match status" value="1"/>
</dbReference>
<protein>
    <recommendedName>
        <fullName evidence="6">L-aspartate dehydrogenase</fullName>
        <ecNumber evidence="6">1.4.1.21</ecNumber>
    </recommendedName>
</protein>
<dbReference type="PIRSF" id="PIRSF005227">
    <property type="entry name" value="Asp_dh_NAD_syn"/>
    <property type="match status" value="1"/>
</dbReference>
<comment type="similarity">
    <text evidence="1 6">Belongs to the L-aspartate dehydrogenase family.</text>
</comment>
<accession>A0A5C2H683</accession>
<dbReference type="InterPro" id="IPR002811">
    <property type="entry name" value="Asp_DH"/>
</dbReference>
<geneLocation type="plasmid" evidence="9 10">
    <name>p1</name>
</geneLocation>
<dbReference type="InterPro" id="IPR020626">
    <property type="entry name" value="Asp_DH_prok"/>
</dbReference>
<feature type="active site" evidence="6">
    <location>
        <position position="221"/>
    </location>
</feature>
<dbReference type="UniPathway" id="UPA00253">
    <property type="reaction ID" value="UER00456"/>
</dbReference>
<dbReference type="GO" id="GO:0050661">
    <property type="term" value="F:NADP binding"/>
    <property type="evidence" value="ECO:0007669"/>
    <property type="project" value="UniProtKB-UniRule"/>
</dbReference>
<dbReference type="InterPro" id="IPR011182">
    <property type="entry name" value="L-Asp_DH"/>
</dbReference>
<evidence type="ECO:0000256" key="2">
    <source>
        <dbReference type="ARBA" id="ARBA00022642"/>
    </source>
</evidence>
<evidence type="ECO:0000256" key="6">
    <source>
        <dbReference type="HAMAP-Rule" id="MF_01265"/>
    </source>
</evidence>
<dbReference type="Gene3D" id="3.40.50.720">
    <property type="entry name" value="NAD(P)-binding Rossmann-like Domain"/>
    <property type="match status" value="1"/>
</dbReference>
<feature type="binding site" evidence="6">
    <location>
        <position position="124"/>
    </location>
    <ligand>
        <name>NAD(+)</name>
        <dbReference type="ChEBI" id="CHEBI:57540"/>
    </ligand>
</feature>
<evidence type="ECO:0000259" key="8">
    <source>
        <dbReference type="Pfam" id="PF03447"/>
    </source>
</evidence>
<dbReference type="GO" id="GO:0051287">
    <property type="term" value="F:NAD binding"/>
    <property type="evidence" value="ECO:0007669"/>
    <property type="project" value="UniProtKB-UniRule"/>
</dbReference>
<keyword evidence="4 6" id="KW-0560">Oxidoreductase</keyword>
<proteinExistence type="inferred from homology"/>
<dbReference type="GO" id="GO:0009435">
    <property type="term" value="P:NAD+ biosynthetic process"/>
    <property type="evidence" value="ECO:0007669"/>
    <property type="project" value="UniProtKB-UniRule"/>
</dbReference>
<evidence type="ECO:0000256" key="1">
    <source>
        <dbReference type="ARBA" id="ARBA00008331"/>
    </source>
</evidence>
<evidence type="ECO:0000256" key="5">
    <source>
        <dbReference type="ARBA" id="ARBA00023027"/>
    </source>
</evidence>
<evidence type="ECO:0000313" key="9">
    <source>
        <dbReference type="EMBL" id="QEP30462.1"/>
    </source>
</evidence>
<dbReference type="PANTHER" id="PTHR31873">
    <property type="entry name" value="L-ASPARTATE DEHYDROGENASE-RELATED"/>
    <property type="match status" value="1"/>
</dbReference>
<dbReference type="SUPFAM" id="SSF55347">
    <property type="entry name" value="Glyceraldehyde-3-phosphate dehydrogenase-like, C-terminal domain"/>
    <property type="match status" value="1"/>
</dbReference>
<dbReference type="InterPro" id="IPR036291">
    <property type="entry name" value="NAD(P)-bd_dom_sf"/>
</dbReference>
<organism evidence="9 10">
    <name type="scientific">Pukyongiella litopenaei</name>
    <dbReference type="NCBI Taxonomy" id="2605946"/>
    <lineage>
        <taxon>Bacteria</taxon>
        <taxon>Pseudomonadati</taxon>
        <taxon>Pseudomonadota</taxon>
        <taxon>Alphaproteobacteria</taxon>
        <taxon>Rhodobacterales</taxon>
        <taxon>Paracoccaceae</taxon>
        <taxon>Pukyongiella</taxon>
    </lineage>
</organism>
<dbReference type="NCBIfam" id="NF009827">
    <property type="entry name" value="PRK13303.1-2"/>
    <property type="match status" value="1"/>
</dbReference>
<feature type="domain" description="Aspartate dehydrogenase" evidence="7">
    <location>
        <begin position="169"/>
        <end position="256"/>
    </location>
</feature>
<name>A0A5C2H683_9RHOB</name>
<evidence type="ECO:0000256" key="4">
    <source>
        <dbReference type="ARBA" id="ARBA00023002"/>
    </source>
</evidence>
<feature type="binding site" evidence="6">
    <location>
        <position position="191"/>
    </location>
    <ligand>
        <name>NAD(+)</name>
        <dbReference type="ChEBI" id="CHEBI:57540"/>
    </ligand>
</feature>
<dbReference type="Proteomes" id="UP000237655">
    <property type="component" value="Plasmid p1"/>
</dbReference>
<dbReference type="EC" id="1.4.1.21" evidence="6"/>
<reference evidence="9 10" key="1">
    <citation type="submission" date="2019-09" db="EMBL/GenBank/DDBJ databases">
        <title>Novel bacterium SH-1.</title>
        <authorList>
            <person name="Kim Y.-S."/>
            <person name="Kim K.-H."/>
        </authorList>
    </citation>
    <scope>NUCLEOTIDE SEQUENCE [LARGE SCALE GENOMIC DNA]</scope>
    <source>
        <strain evidence="9 10">SH-1</strain>
        <plasmid evidence="9 10">p1</plasmid>
    </source>
</reference>
<keyword evidence="3 6" id="KW-0521">NADP</keyword>
<dbReference type="HAMAP" id="MF_01265">
    <property type="entry name" value="NadX"/>
    <property type="match status" value="1"/>
</dbReference>
<feature type="domain" description="Aspartate/homoserine dehydrogenase NAD-binding" evidence="8">
    <location>
        <begin position="7"/>
        <end position="117"/>
    </location>
</feature>
<keyword evidence="2 6" id="KW-0662">Pyridine nucleotide biosynthesis</keyword>
<comment type="function">
    <text evidence="6">Specifically catalyzes the NAD or NADP-dependent dehydrogenation of L-aspartate to iminoaspartate.</text>
</comment>
<dbReference type="EMBL" id="CP043619">
    <property type="protein sequence ID" value="QEP30462.1"/>
    <property type="molecule type" value="Genomic_DNA"/>
</dbReference>
<keyword evidence="10" id="KW-1185">Reference proteome</keyword>
<keyword evidence="9" id="KW-0614">Plasmid</keyword>
<evidence type="ECO:0000259" key="7">
    <source>
        <dbReference type="Pfam" id="PF01958"/>
    </source>
</evidence>
<gene>
    <name evidence="6" type="primary">nadX</name>
    <name evidence="9" type="ORF">C6Y53_19825</name>
</gene>
<evidence type="ECO:0000313" key="10">
    <source>
        <dbReference type="Proteomes" id="UP000237655"/>
    </source>
</evidence>
<dbReference type="NCBIfam" id="NF009828">
    <property type="entry name" value="PRK13303.1-3"/>
    <property type="match status" value="1"/>
</dbReference>
<keyword evidence="5 6" id="KW-0520">NAD</keyword>
<dbReference type="Pfam" id="PF03447">
    <property type="entry name" value="NAD_binding_3"/>
    <property type="match status" value="1"/>
</dbReference>
<dbReference type="RefSeq" id="WP_149615677.1">
    <property type="nucleotide sequence ID" value="NZ_CP043619.1"/>
</dbReference>
<dbReference type="AlphaFoldDB" id="A0A5C2H683"/>
<comment type="miscellaneous">
    <text evidence="6">The iminoaspartate product is unstable in aqueous solution and can decompose to oxaloacetate and ammonia.</text>
</comment>
<comment type="catalytic activity">
    <reaction evidence="6">
        <text>L-aspartate + NADP(+) + H2O = oxaloacetate + NH4(+) + NADPH + H(+)</text>
        <dbReference type="Rhea" id="RHEA:11784"/>
        <dbReference type="ChEBI" id="CHEBI:15377"/>
        <dbReference type="ChEBI" id="CHEBI:15378"/>
        <dbReference type="ChEBI" id="CHEBI:16452"/>
        <dbReference type="ChEBI" id="CHEBI:28938"/>
        <dbReference type="ChEBI" id="CHEBI:29991"/>
        <dbReference type="ChEBI" id="CHEBI:57783"/>
        <dbReference type="ChEBI" id="CHEBI:58349"/>
        <dbReference type="EC" id="1.4.1.21"/>
    </reaction>
</comment>
<dbReference type="InterPro" id="IPR005106">
    <property type="entry name" value="Asp/hSer_DH_NAD-bd"/>
</dbReference>
<dbReference type="KEGG" id="thas:C6Y53_19825"/>
<sequence length="268" mass="27940">MKIGLIGRGAIARYVEEKLKAEGHPVTAYLLRPQRVDEMRAAHCTQTGDGPAFVSSVADLPADLDRVVDCAGHHALHEYGTAILRAGFDLTTVSLGALADPALEEDLRHAAIEGGAALSLASGAIGALDALRSARIGELKSVRYVGRKPPEGWRGSPAEDQLDLAALTDTPATHFAGTARGAARAYPKNANVAAAVALAGIGFDRTEAELIADPTATANIHEIHAEGTFGQLEFRISGKPLPGNPRSSALAAMSVVDTILQSASPIRF</sequence>
<dbReference type="Gene3D" id="3.30.360.10">
    <property type="entry name" value="Dihydrodipicolinate Reductase, domain 2"/>
    <property type="match status" value="1"/>
</dbReference>